<dbReference type="Proteomes" id="UP000525078">
    <property type="component" value="Unassembled WGS sequence"/>
</dbReference>
<evidence type="ECO:0000256" key="14">
    <source>
        <dbReference type="SAM" id="MobiDB-lite"/>
    </source>
</evidence>
<dbReference type="Pfam" id="PF07714">
    <property type="entry name" value="PK_Tyr_Ser-Thr"/>
    <property type="match status" value="1"/>
</dbReference>
<evidence type="ECO:0000256" key="3">
    <source>
        <dbReference type="ARBA" id="ARBA00022527"/>
    </source>
</evidence>
<gene>
    <name evidence="20" type="ORF">F8388_004887</name>
</gene>
<dbReference type="Gene3D" id="3.50.4.10">
    <property type="entry name" value="Hepatocyte Growth Factor"/>
    <property type="match status" value="1"/>
</dbReference>
<dbReference type="FunFam" id="2.90.10.10:FF:000005">
    <property type="entry name" value="G-type lectin S-receptor-like serine/threonine-protein kinase"/>
    <property type="match status" value="1"/>
</dbReference>
<dbReference type="InterPro" id="IPR008271">
    <property type="entry name" value="Ser/Thr_kinase_AS"/>
</dbReference>
<evidence type="ECO:0000256" key="4">
    <source>
        <dbReference type="ARBA" id="ARBA00022679"/>
    </source>
</evidence>
<evidence type="ECO:0000313" key="21">
    <source>
        <dbReference type="Proteomes" id="UP000525078"/>
    </source>
</evidence>
<keyword evidence="2" id="KW-1003">Cell membrane</keyword>
<evidence type="ECO:0000256" key="5">
    <source>
        <dbReference type="ARBA" id="ARBA00022729"/>
    </source>
</evidence>
<feature type="domain" description="Apple" evidence="19">
    <location>
        <begin position="342"/>
        <end position="426"/>
    </location>
</feature>
<evidence type="ECO:0000256" key="9">
    <source>
        <dbReference type="ARBA" id="ARBA00023157"/>
    </source>
</evidence>
<feature type="signal peptide" evidence="16">
    <location>
        <begin position="1"/>
        <end position="24"/>
    </location>
</feature>
<evidence type="ECO:0000256" key="12">
    <source>
        <dbReference type="ARBA" id="ARBA00048679"/>
    </source>
</evidence>
<dbReference type="PIRSF" id="PIRSF000641">
    <property type="entry name" value="SRK"/>
    <property type="match status" value="1"/>
</dbReference>
<name>A0A7J6HQC9_CANSA</name>
<dbReference type="InterPro" id="IPR024171">
    <property type="entry name" value="SRK-like_kinase"/>
</dbReference>
<keyword evidence="15" id="KW-0472">Membrane</keyword>
<evidence type="ECO:0000259" key="19">
    <source>
        <dbReference type="PROSITE" id="PS50948"/>
    </source>
</evidence>
<feature type="domain" description="Protein kinase" evidence="17">
    <location>
        <begin position="507"/>
        <end position="826"/>
    </location>
</feature>
<dbReference type="Gene3D" id="1.10.510.10">
    <property type="entry name" value="Transferase(Phosphotransferase) domain 1"/>
    <property type="match status" value="1"/>
</dbReference>
<dbReference type="InterPro" id="IPR011009">
    <property type="entry name" value="Kinase-like_dom_sf"/>
</dbReference>
<dbReference type="Pfam" id="PF08276">
    <property type="entry name" value="PAN_2"/>
    <property type="match status" value="1"/>
</dbReference>
<dbReference type="InterPro" id="IPR000719">
    <property type="entry name" value="Prot_kinase_dom"/>
</dbReference>
<dbReference type="PROSITE" id="PS50927">
    <property type="entry name" value="BULB_LECTIN"/>
    <property type="match status" value="1"/>
</dbReference>
<dbReference type="CDD" id="cd01098">
    <property type="entry name" value="PAN_AP_plant"/>
    <property type="match status" value="1"/>
</dbReference>
<dbReference type="SUPFAM" id="SSF51110">
    <property type="entry name" value="alpha-D-mannose-specific plant lectins"/>
    <property type="match status" value="1"/>
</dbReference>
<comment type="catalytic activity">
    <reaction evidence="11 13">
        <text>L-threonyl-[protein] + ATP = O-phospho-L-threonyl-[protein] + ADP + H(+)</text>
        <dbReference type="Rhea" id="RHEA:46608"/>
        <dbReference type="Rhea" id="RHEA-COMP:11060"/>
        <dbReference type="Rhea" id="RHEA-COMP:11605"/>
        <dbReference type="ChEBI" id="CHEBI:15378"/>
        <dbReference type="ChEBI" id="CHEBI:30013"/>
        <dbReference type="ChEBI" id="CHEBI:30616"/>
        <dbReference type="ChEBI" id="CHEBI:61977"/>
        <dbReference type="ChEBI" id="CHEBI:456216"/>
        <dbReference type="EC" id="2.7.11.1"/>
    </reaction>
</comment>
<evidence type="ECO:0000256" key="16">
    <source>
        <dbReference type="SAM" id="SignalP"/>
    </source>
</evidence>
<dbReference type="CDD" id="cd00028">
    <property type="entry name" value="B_lectin"/>
    <property type="match status" value="1"/>
</dbReference>
<dbReference type="GO" id="GO:0005886">
    <property type="term" value="C:plasma membrane"/>
    <property type="evidence" value="ECO:0007669"/>
    <property type="project" value="UniProtKB-SubCell"/>
</dbReference>
<keyword evidence="10" id="KW-0325">Glycoprotein</keyword>
<dbReference type="InterPro" id="IPR000858">
    <property type="entry name" value="S_locus_glycoprot_dom"/>
</dbReference>
<evidence type="ECO:0000256" key="15">
    <source>
        <dbReference type="SAM" id="Phobius"/>
    </source>
</evidence>
<organism evidence="20 21">
    <name type="scientific">Cannabis sativa</name>
    <name type="common">Hemp</name>
    <name type="synonym">Marijuana</name>
    <dbReference type="NCBI Taxonomy" id="3483"/>
    <lineage>
        <taxon>Eukaryota</taxon>
        <taxon>Viridiplantae</taxon>
        <taxon>Streptophyta</taxon>
        <taxon>Embryophyta</taxon>
        <taxon>Tracheophyta</taxon>
        <taxon>Spermatophyta</taxon>
        <taxon>Magnoliopsida</taxon>
        <taxon>eudicotyledons</taxon>
        <taxon>Gunneridae</taxon>
        <taxon>Pentapetalae</taxon>
        <taxon>rosids</taxon>
        <taxon>fabids</taxon>
        <taxon>Rosales</taxon>
        <taxon>Cannabaceae</taxon>
        <taxon>Cannabis</taxon>
    </lineage>
</organism>
<dbReference type="InterPro" id="IPR001245">
    <property type="entry name" value="Ser-Thr/Tyr_kinase_cat_dom"/>
</dbReference>
<dbReference type="PROSITE" id="PS50011">
    <property type="entry name" value="PROTEIN_KINASE_DOM"/>
    <property type="match status" value="1"/>
</dbReference>
<dbReference type="FunFam" id="3.30.200.20:FF:000195">
    <property type="entry name" value="G-type lectin S-receptor-like serine/threonine-protein kinase"/>
    <property type="match status" value="1"/>
</dbReference>
<evidence type="ECO:0000256" key="7">
    <source>
        <dbReference type="ARBA" id="ARBA00022777"/>
    </source>
</evidence>
<dbReference type="FunFam" id="1.10.510.10:FF:000060">
    <property type="entry name" value="G-type lectin S-receptor-like serine/threonine-protein kinase"/>
    <property type="match status" value="1"/>
</dbReference>
<dbReference type="Pfam" id="PF01453">
    <property type="entry name" value="B_lectin"/>
    <property type="match status" value="1"/>
</dbReference>
<keyword evidence="15" id="KW-0812">Transmembrane</keyword>
<reference evidence="20 21" key="1">
    <citation type="journal article" date="2020" name="bioRxiv">
        <title>Sequence and annotation of 42 cannabis genomes reveals extensive copy number variation in cannabinoid synthesis and pathogen resistance genes.</title>
        <authorList>
            <person name="Mckernan K.J."/>
            <person name="Helbert Y."/>
            <person name="Kane L.T."/>
            <person name="Ebling H."/>
            <person name="Zhang L."/>
            <person name="Liu B."/>
            <person name="Eaton Z."/>
            <person name="Mclaughlin S."/>
            <person name="Kingan S."/>
            <person name="Baybayan P."/>
            <person name="Concepcion G."/>
            <person name="Jordan M."/>
            <person name="Riva A."/>
            <person name="Barbazuk W."/>
            <person name="Harkins T."/>
        </authorList>
    </citation>
    <scope>NUCLEOTIDE SEQUENCE [LARGE SCALE GENOMIC DNA]</scope>
    <source>
        <strain evidence="21">cv. Jamaican Lion 4</strain>
        <tissue evidence="20">Leaf</tissue>
    </source>
</reference>
<comment type="catalytic activity">
    <reaction evidence="12 13">
        <text>L-seryl-[protein] + ATP = O-phospho-L-seryl-[protein] + ADP + H(+)</text>
        <dbReference type="Rhea" id="RHEA:17989"/>
        <dbReference type="Rhea" id="RHEA-COMP:9863"/>
        <dbReference type="Rhea" id="RHEA-COMP:11604"/>
        <dbReference type="ChEBI" id="CHEBI:15378"/>
        <dbReference type="ChEBI" id="CHEBI:29999"/>
        <dbReference type="ChEBI" id="CHEBI:30616"/>
        <dbReference type="ChEBI" id="CHEBI:83421"/>
        <dbReference type="ChEBI" id="CHEBI:456216"/>
        <dbReference type="EC" id="2.7.11.1"/>
    </reaction>
</comment>
<dbReference type="SMART" id="SM00108">
    <property type="entry name" value="B_lectin"/>
    <property type="match status" value="1"/>
</dbReference>
<dbReference type="CDD" id="cd14066">
    <property type="entry name" value="STKc_IRAK"/>
    <property type="match status" value="1"/>
</dbReference>
<dbReference type="InterPro" id="IPR003609">
    <property type="entry name" value="Pan_app"/>
</dbReference>
<dbReference type="EMBL" id="JAATIP010000001">
    <property type="protein sequence ID" value="KAF4396919.1"/>
    <property type="molecule type" value="Genomic_DNA"/>
</dbReference>
<feature type="transmembrane region" description="Helical" evidence="15">
    <location>
        <begin position="442"/>
        <end position="463"/>
    </location>
</feature>
<dbReference type="PANTHER" id="PTHR27002">
    <property type="entry name" value="RECEPTOR-LIKE SERINE/THREONINE-PROTEIN KINASE SD1-8"/>
    <property type="match status" value="1"/>
</dbReference>
<evidence type="ECO:0000256" key="1">
    <source>
        <dbReference type="ARBA" id="ARBA00004251"/>
    </source>
</evidence>
<dbReference type="SUPFAM" id="SSF56112">
    <property type="entry name" value="Protein kinase-like (PK-like)"/>
    <property type="match status" value="1"/>
</dbReference>
<comment type="subcellular location">
    <subcellularLocation>
        <location evidence="1">Cell membrane</location>
        <topology evidence="1">Single-pass type I membrane protein</topology>
    </subcellularLocation>
</comment>
<feature type="domain" description="Bulb-type lectin" evidence="18">
    <location>
        <begin position="20"/>
        <end position="147"/>
    </location>
</feature>
<evidence type="ECO:0000256" key="11">
    <source>
        <dbReference type="ARBA" id="ARBA00047899"/>
    </source>
</evidence>
<dbReference type="GO" id="GO:0004674">
    <property type="term" value="F:protein serine/threonine kinase activity"/>
    <property type="evidence" value="ECO:0007669"/>
    <property type="project" value="UniProtKB-KW"/>
</dbReference>
<keyword evidence="8 13" id="KW-0067">ATP-binding</keyword>
<evidence type="ECO:0000259" key="17">
    <source>
        <dbReference type="PROSITE" id="PS50011"/>
    </source>
</evidence>
<evidence type="ECO:0000256" key="2">
    <source>
        <dbReference type="ARBA" id="ARBA00022475"/>
    </source>
</evidence>
<dbReference type="SMART" id="SM00473">
    <property type="entry name" value="PAN_AP"/>
    <property type="match status" value="1"/>
</dbReference>
<protein>
    <recommendedName>
        <fullName evidence="13">Receptor-like serine/threonine-protein kinase</fullName>
        <ecNumber evidence="13">2.7.11.1</ecNumber>
    </recommendedName>
</protein>
<dbReference type="PROSITE" id="PS00108">
    <property type="entry name" value="PROTEIN_KINASE_ST"/>
    <property type="match status" value="1"/>
</dbReference>
<dbReference type="Gene3D" id="2.90.10.10">
    <property type="entry name" value="Bulb-type lectin domain"/>
    <property type="match status" value="1"/>
</dbReference>
<dbReference type="GO" id="GO:0048544">
    <property type="term" value="P:recognition of pollen"/>
    <property type="evidence" value="ECO:0007669"/>
    <property type="project" value="InterPro"/>
</dbReference>
<comment type="caution">
    <text evidence="20">The sequence shown here is derived from an EMBL/GenBank/DDBJ whole genome shotgun (WGS) entry which is preliminary data.</text>
</comment>
<evidence type="ECO:0000256" key="10">
    <source>
        <dbReference type="ARBA" id="ARBA00023180"/>
    </source>
</evidence>
<sequence>MAFFTYIIAHTILLSSLFLTGGDSLQQSLNDGTTLVSKEGTFELGFFSPNRNSNNNRYLGIWYKNDPARTAVWVANRCNPINGSTGFLLINNTGNLVLFNNNNSKVVVWSSSSSSSKQAKKPKVELLESGNLVVTDEDTFLWQSFDYPSDTLLSSMKVGPYLNSGNGLDRSVSAWKNWDDPCPGDFIWRIEVSKNQLLLESIYREGTKVVFRSGPWNGVTFSGAPALGPNMLFTYSVVHNDKEAYFTMNIKNRSTMVRAVMNQTTATWNHFTWIQTEKTWRSFFTIPSDKCDHYNACGPNTNCIVSDFNNCQCLKGFKPKSEQQWSIMDWSQGCERKTPLICQDKYKDGFVKLAGVKLPDTVHSWVNNEIYSLNECRKKCLENCSCMAYSNIDIRGEGSGCIIWFGDLIDIRQMPGGTQDLYFRLPESEIEREGQYKVERTAVIVAAVGGVCCIFILIACCIYRRQYLKDRRERRETLTNKSRGEEEEDMELPLFKLSTINTATDFFSFSNKLGEGGFGPVYRGMLEDGQQIAVKRLSLSSGQGVNEFKNEVKLIAKLQHRNLVRLLGCCIEGEENMLIYEYMSNKSLDFFIFDQKQETRLDWSTRFQIICGIARGLLYLHQDSRLRIIHRDLKASNVLLDDDMNPKISDFGLARIFGGDQIEDKTSKVIGTYGYMAPEYISDGLFSVKSDVFSFGILVLEIVSGKKNRGFPQENNGLTLIGYAWTLLKESRLIDLGDKYLINSNDIDVDKMLRCIHIGLLCVQQISGDRPNMSSVIFMLNSQNKLPEPKAPAYFMQMGSIKGDTSSSKPESSSTNDISITLLDAR</sequence>
<evidence type="ECO:0000256" key="13">
    <source>
        <dbReference type="PIRNR" id="PIRNR000641"/>
    </source>
</evidence>
<dbReference type="Pfam" id="PF00954">
    <property type="entry name" value="S_locus_glycop"/>
    <property type="match status" value="1"/>
</dbReference>
<feature type="region of interest" description="Disordered" evidence="14">
    <location>
        <begin position="802"/>
        <end position="826"/>
    </location>
</feature>
<proteinExistence type="inferred from homology"/>
<dbReference type="InterPro" id="IPR036426">
    <property type="entry name" value="Bulb-type_lectin_dom_sf"/>
</dbReference>
<keyword evidence="4 13" id="KW-0808">Transferase</keyword>
<accession>A0A7J6HQC9</accession>
<evidence type="ECO:0000256" key="8">
    <source>
        <dbReference type="ARBA" id="ARBA00022840"/>
    </source>
</evidence>
<evidence type="ECO:0000259" key="18">
    <source>
        <dbReference type="PROSITE" id="PS50927"/>
    </source>
</evidence>
<evidence type="ECO:0000313" key="20">
    <source>
        <dbReference type="EMBL" id="KAF4396919.1"/>
    </source>
</evidence>
<keyword evidence="3 13" id="KW-0723">Serine/threonine-protein kinase</keyword>
<dbReference type="InterPro" id="IPR001480">
    <property type="entry name" value="Bulb-type_lectin_dom"/>
</dbReference>
<keyword evidence="9" id="KW-1015">Disulfide bond</keyword>
<keyword evidence="5 16" id="KW-0732">Signal</keyword>
<keyword evidence="7 13" id="KW-0418">Kinase</keyword>
<dbReference type="GO" id="GO:0005524">
    <property type="term" value="F:ATP binding"/>
    <property type="evidence" value="ECO:0007669"/>
    <property type="project" value="UniProtKB-KW"/>
</dbReference>
<dbReference type="EC" id="2.7.11.1" evidence="13"/>
<dbReference type="AlphaFoldDB" id="A0A7J6HQC9"/>
<evidence type="ECO:0000256" key="6">
    <source>
        <dbReference type="ARBA" id="ARBA00022741"/>
    </source>
</evidence>
<feature type="chain" id="PRO_5029696241" description="Receptor-like serine/threonine-protein kinase" evidence="16">
    <location>
        <begin position="25"/>
        <end position="826"/>
    </location>
</feature>
<keyword evidence="6 13" id="KW-0547">Nucleotide-binding</keyword>
<dbReference type="PROSITE" id="PS50948">
    <property type="entry name" value="PAN"/>
    <property type="match status" value="1"/>
</dbReference>
<dbReference type="SMART" id="SM00220">
    <property type="entry name" value="S_TKc"/>
    <property type="match status" value="1"/>
</dbReference>
<comment type="similarity">
    <text evidence="13">Belongs to the protein kinase superfamily. Ser/Thr protein kinase family.</text>
</comment>
<keyword evidence="15" id="KW-1133">Transmembrane helix</keyword>
<dbReference type="Gene3D" id="3.30.200.20">
    <property type="entry name" value="Phosphorylase Kinase, domain 1"/>
    <property type="match status" value="1"/>
</dbReference>
<dbReference type="PANTHER" id="PTHR27002:SF900">
    <property type="entry name" value="S-LOCUS LECTIN KINASE FAMILY PROTEIN"/>
    <property type="match status" value="1"/>
</dbReference>